<dbReference type="PANTHER" id="PTHR32089">
    <property type="entry name" value="METHYL-ACCEPTING CHEMOTAXIS PROTEIN MCPB"/>
    <property type="match status" value="1"/>
</dbReference>
<dbReference type="GO" id="GO:0004888">
    <property type="term" value="F:transmembrane signaling receptor activity"/>
    <property type="evidence" value="ECO:0007669"/>
    <property type="project" value="InterPro"/>
</dbReference>
<dbReference type="PRINTS" id="PR00260">
    <property type="entry name" value="CHEMTRNSDUCR"/>
</dbReference>
<keyword evidence="4" id="KW-0472">Membrane</keyword>
<dbReference type="GO" id="GO:0007165">
    <property type="term" value="P:signal transduction"/>
    <property type="evidence" value="ECO:0007669"/>
    <property type="project" value="UniProtKB-KW"/>
</dbReference>
<evidence type="ECO:0000256" key="1">
    <source>
        <dbReference type="ARBA" id="ARBA00023224"/>
    </source>
</evidence>
<comment type="similarity">
    <text evidence="2">Belongs to the methyl-accepting chemotaxis (MCP) protein family.</text>
</comment>
<feature type="domain" description="Methyl-accepting transducer" evidence="5">
    <location>
        <begin position="204"/>
        <end position="454"/>
    </location>
</feature>
<name>A0A7R7EPW4_9FIRM</name>
<feature type="transmembrane region" description="Helical" evidence="4">
    <location>
        <begin position="37"/>
        <end position="58"/>
    </location>
</feature>
<dbReference type="InterPro" id="IPR004090">
    <property type="entry name" value="Chemotax_Me-accpt_rcpt"/>
</dbReference>
<dbReference type="InterPro" id="IPR004089">
    <property type="entry name" value="MCPsignal_dom"/>
</dbReference>
<dbReference type="GO" id="GO:0016020">
    <property type="term" value="C:membrane"/>
    <property type="evidence" value="ECO:0007669"/>
    <property type="project" value="InterPro"/>
</dbReference>
<dbReference type="EMBL" id="AP024169">
    <property type="protein sequence ID" value="BCN32875.1"/>
    <property type="molecule type" value="Genomic_DNA"/>
</dbReference>
<dbReference type="PANTHER" id="PTHR32089:SF112">
    <property type="entry name" value="LYSOZYME-LIKE PROTEIN-RELATED"/>
    <property type="match status" value="1"/>
</dbReference>
<dbReference type="GO" id="GO:0006935">
    <property type="term" value="P:chemotaxis"/>
    <property type="evidence" value="ECO:0007669"/>
    <property type="project" value="InterPro"/>
</dbReference>
<keyword evidence="4" id="KW-1133">Transmembrane helix</keyword>
<protein>
    <recommendedName>
        <fullName evidence="5">Methyl-accepting transducer domain-containing protein</fullName>
    </recommendedName>
</protein>
<evidence type="ECO:0000256" key="4">
    <source>
        <dbReference type="SAM" id="Phobius"/>
    </source>
</evidence>
<dbReference type="Pfam" id="PF00015">
    <property type="entry name" value="MCPsignal"/>
    <property type="match status" value="1"/>
</dbReference>
<feature type="transmembrane region" description="Helical" evidence="4">
    <location>
        <begin position="67"/>
        <end position="85"/>
    </location>
</feature>
<reference evidence="6 7" key="1">
    <citation type="submission" date="2020-11" db="EMBL/GenBank/DDBJ databases">
        <title>Draft genome sequencing of a Lachnospiraceae strain isolated from anoxic soil subjected to BSD treatment.</title>
        <authorList>
            <person name="Uek A."/>
            <person name="Tonouchi A."/>
        </authorList>
    </citation>
    <scope>NUCLEOTIDE SEQUENCE [LARGE SCALE GENOMIC DNA]</scope>
    <source>
        <strain evidence="6 7">TB5</strain>
    </source>
</reference>
<evidence type="ECO:0000256" key="3">
    <source>
        <dbReference type="PROSITE-ProRule" id="PRU00284"/>
    </source>
</evidence>
<dbReference type="AlphaFoldDB" id="A0A7R7EPW4"/>
<proteinExistence type="inferred from homology"/>
<dbReference type="SUPFAM" id="SSF58104">
    <property type="entry name" value="Methyl-accepting chemotaxis protein (MCP) signaling domain"/>
    <property type="match status" value="1"/>
</dbReference>
<keyword evidence="7" id="KW-1185">Reference proteome</keyword>
<dbReference type="Gene3D" id="1.10.287.950">
    <property type="entry name" value="Methyl-accepting chemotaxis protein"/>
    <property type="match status" value="1"/>
</dbReference>
<evidence type="ECO:0000313" key="7">
    <source>
        <dbReference type="Proteomes" id="UP000595897"/>
    </source>
</evidence>
<keyword evidence="4" id="KW-0812">Transmembrane</keyword>
<dbReference type="KEGG" id="ahb:bsdtb5_41700"/>
<dbReference type="SMART" id="SM00283">
    <property type="entry name" value="MA"/>
    <property type="match status" value="1"/>
</dbReference>
<feature type="transmembrane region" description="Helical" evidence="4">
    <location>
        <begin position="12"/>
        <end position="31"/>
    </location>
</feature>
<feature type="transmembrane region" description="Helical" evidence="4">
    <location>
        <begin position="142"/>
        <end position="158"/>
    </location>
</feature>
<sequence>MSRIEKNNRVYTAILLAMYLCMNIISFFYFVSEDRSILMFILPLGVSIIAIVVDLIYLKNKRDSESFMIIGAIGYLIVYAMLLHFGKGNSSTWAIIIPLYIALSIFANVKTSVITGVVGLLINMSHMIVLMMQGHIEFGSEIYRVFTLISTMIILIWVSKASNYFNKQDMNRISEHEKKQKHIADSVIRLANTITEKLGDLESISRGIGESSSDITASIENITTAITYTAERVQNQTAQTQEIQASIESMTSYSEDVKDVAIKSKEVADDGITEIKKVLTSSTELNEKNIEVGQSMEALQERMNEVIKIVDMISAISNQTNMLALNASIEAARAGEAGKGFSVVADEIGQLASRTKESASEINRLISALSEDASTAGANIETAIIHVEEQTHGIQNVNRIFERMDKLVEKLEKSVIKSSNMASELAAANTVIVESTEEFSSNIEEITASAEEITSVSTNNLEAVNQAGEQVHAIYELCKEFEEFQ</sequence>
<dbReference type="RefSeq" id="WP_271713881.1">
    <property type="nucleotide sequence ID" value="NZ_AP024169.1"/>
</dbReference>
<keyword evidence="1 3" id="KW-0807">Transducer</keyword>
<dbReference type="Proteomes" id="UP000595897">
    <property type="component" value="Chromosome"/>
</dbReference>
<gene>
    <name evidence="6" type="ORF">bsdtb5_41700</name>
</gene>
<organism evidence="6 7">
    <name type="scientific">Anaeromicropila herbilytica</name>
    <dbReference type="NCBI Taxonomy" id="2785025"/>
    <lineage>
        <taxon>Bacteria</taxon>
        <taxon>Bacillati</taxon>
        <taxon>Bacillota</taxon>
        <taxon>Clostridia</taxon>
        <taxon>Lachnospirales</taxon>
        <taxon>Lachnospiraceae</taxon>
        <taxon>Anaeromicropila</taxon>
    </lineage>
</organism>
<evidence type="ECO:0000256" key="2">
    <source>
        <dbReference type="ARBA" id="ARBA00029447"/>
    </source>
</evidence>
<accession>A0A7R7EPW4</accession>
<evidence type="ECO:0000259" key="5">
    <source>
        <dbReference type="PROSITE" id="PS50111"/>
    </source>
</evidence>
<dbReference type="PROSITE" id="PS50111">
    <property type="entry name" value="CHEMOTAXIS_TRANSDUC_2"/>
    <property type="match status" value="1"/>
</dbReference>
<evidence type="ECO:0000313" key="6">
    <source>
        <dbReference type="EMBL" id="BCN32875.1"/>
    </source>
</evidence>